<evidence type="ECO:0000313" key="2">
    <source>
        <dbReference type="Proteomes" id="UP000194577"/>
    </source>
</evidence>
<gene>
    <name evidence="1" type="ORF">BW737_008810</name>
</gene>
<reference evidence="1 2" key="1">
    <citation type="submission" date="2017-10" db="EMBL/GenBank/DDBJ databases">
        <title>Draft genome sequence of cellulolytic Actinomyces sp CtC72 isolated from cattle rumen fluid.</title>
        <authorList>
            <person name="Joshi A.J."/>
            <person name="Vasudevan G."/>
            <person name="Lanjekar V.B."/>
            <person name="Hivarkar S."/>
            <person name="Engineer A."/>
            <person name="Pore S.D."/>
            <person name="Dhakephalkar P.K."/>
            <person name="Dagar S."/>
        </authorList>
    </citation>
    <scope>NUCLEOTIDE SEQUENCE [LARGE SCALE GENOMIC DNA]</scope>
    <source>
        <strain evidence="2">CtC72</strain>
    </source>
</reference>
<organism evidence="1 2">
    <name type="scientific">Actinomyces ruminis</name>
    <dbReference type="NCBI Taxonomy" id="1937003"/>
    <lineage>
        <taxon>Bacteria</taxon>
        <taxon>Bacillati</taxon>
        <taxon>Actinomycetota</taxon>
        <taxon>Actinomycetes</taxon>
        <taxon>Actinomycetales</taxon>
        <taxon>Actinomycetaceae</taxon>
        <taxon>Actinomyces</taxon>
    </lineage>
</organism>
<keyword evidence="2" id="KW-1185">Reference proteome</keyword>
<dbReference type="RefSeq" id="WP_086614211.1">
    <property type="nucleotide sequence ID" value="NZ_MTPX02000042.1"/>
</dbReference>
<accession>A0ABX4MAU4</accession>
<comment type="caution">
    <text evidence="1">The sequence shown here is derived from an EMBL/GenBank/DDBJ whole genome shotgun (WGS) entry which is preliminary data.</text>
</comment>
<sequence length="66" mass="7097">MKVIVRIERDLADPIEVIEELPAETVDESSGSDVVAAMAREAAWADRLVSWAASQARSRINAGGES</sequence>
<protein>
    <submittedName>
        <fullName evidence="1">Uncharacterized protein</fullName>
    </submittedName>
</protein>
<dbReference type="Proteomes" id="UP000194577">
    <property type="component" value="Unassembled WGS sequence"/>
</dbReference>
<evidence type="ECO:0000313" key="1">
    <source>
        <dbReference type="EMBL" id="PHP52574.1"/>
    </source>
</evidence>
<proteinExistence type="predicted"/>
<dbReference type="EMBL" id="MTPX02000042">
    <property type="protein sequence ID" value="PHP52574.1"/>
    <property type="molecule type" value="Genomic_DNA"/>
</dbReference>
<name>A0ABX4MAU4_9ACTO</name>